<dbReference type="EMBL" id="JAIQUM010000010">
    <property type="protein sequence ID" value="MBZ5750015.1"/>
    <property type="molecule type" value="Genomic_DNA"/>
</dbReference>
<evidence type="ECO:0000313" key="3">
    <source>
        <dbReference type="EMBL" id="MBZ5750015.1"/>
    </source>
</evidence>
<dbReference type="Proteomes" id="UP001165287">
    <property type="component" value="Unassembled WGS sequence"/>
</dbReference>
<dbReference type="InterPro" id="IPR029069">
    <property type="entry name" value="HotDog_dom_sf"/>
</dbReference>
<proteinExistence type="inferred from homology"/>
<sequence length="132" mass="15559">MLHESFVRTRYFESDVYGHINNVSFFIYLEQARVDFFADNNLHKNQEEWSFVVASAHCDYINQAYVNQNLVIRTYIDHIGRKSIKLKHQIMDQASEELIAEGEVVLVHFNFKTQLSEPLDEELIKKLSTYLA</sequence>
<evidence type="ECO:0000313" key="4">
    <source>
        <dbReference type="Proteomes" id="UP001165287"/>
    </source>
</evidence>
<protein>
    <submittedName>
        <fullName evidence="3">Acyl-CoA thioesterase</fullName>
    </submittedName>
</protein>
<dbReference type="PANTHER" id="PTHR31793">
    <property type="entry name" value="4-HYDROXYBENZOYL-COA THIOESTERASE FAMILY MEMBER"/>
    <property type="match status" value="1"/>
</dbReference>
<evidence type="ECO:0000256" key="1">
    <source>
        <dbReference type="ARBA" id="ARBA00005953"/>
    </source>
</evidence>
<evidence type="ECO:0000256" key="2">
    <source>
        <dbReference type="ARBA" id="ARBA00022801"/>
    </source>
</evidence>
<organism evidence="3 4">
    <name type="scientific">Metabacillus rhizolycopersici</name>
    <dbReference type="NCBI Taxonomy" id="2875709"/>
    <lineage>
        <taxon>Bacteria</taxon>
        <taxon>Bacillati</taxon>
        <taxon>Bacillota</taxon>
        <taxon>Bacilli</taxon>
        <taxon>Bacillales</taxon>
        <taxon>Bacillaceae</taxon>
        <taxon>Metabacillus</taxon>
    </lineage>
</organism>
<keyword evidence="4" id="KW-1185">Reference proteome</keyword>
<dbReference type="CDD" id="cd00586">
    <property type="entry name" value="4HBT"/>
    <property type="match status" value="1"/>
</dbReference>
<gene>
    <name evidence="3" type="ORF">K9V48_07100</name>
</gene>
<name>A0ABS7UP10_9BACI</name>
<reference evidence="3" key="1">
    <citation type="submission" date="2024-05" db="EMBL/GenBank/DDBJ databases">
        <title>Metabacillus sp. nov., isolated from the rhizosphere soil of tomato plants.</title>
        <authorList>
            <person name="Ma R."/>
        </authorList>
    </citation>
    <scope>NUCLEOTIDE SEQUENCE</scope>
    <source>
        <strain evidence="3">DBTR6</strain>
    </source>
</reference>
<comment type="caution">
    <text evidence="3">The sequence shown here is derived from an EMBL/GenBank/DDBJ whole genome shotgun (WGS) entry which is preliminary data.</text>
</comment>
<dbReference type="Gene3D" id="3.10.129.10">
    <property type="entry name" value="Hotdog Thioesterase"/>
    <property type="match status" value="1"/>
</dbReference>
<dbReference type="RefSeq" id="WP_224138011.1">
    <property type="nucleotide sequence ID" value="NZ_JAIQUM010000010.1"/>
</dbReference>
<accession>A0ABS7UP10</accession>
<dbReference type="InterPro" id="IPR050563">
    <property type="entry name" value="4-hydroxybenzoyl-CoA_TE"/>
</dbReference>
<keyword evidence="2" id="KW-0378">Hydrolase</keyword>
<comment type="similarity">
    <text evidence="1">Belongs to the 4-hydroxybenzoyl-CoA thioesterase family.</text>
</comment>
<dbReference type="Pfam" id="PF13279">
    <property type="entry name" value="4HBT_2"/>
    <property type="match status" value="1"/>
</dbReference>
<dbReference type="PANTHER" id="PTHR31793:SF27">
    <property type="entry name" value="NOVEL THIOESTERASE SUPERFAMILY DOMAIN AND SAPOSIN A-TYPE DOMAIN CONTAINING PROTEIN (0610012H03RIK)"/>
    <property type="match status" value="1"/>
</dbReference>
<dbReference type="SUPFAM" id="SSF54637">
    <property type="entry name" value="Thioesterase/thiol ester dehydrase-isomerase"/>
    <property type="match status" value="1"/>
</dbReference>